<dbReference type="InterPro" id="IPR012334">
    <property type="entry name" value="Pectin_lyas_fold"/>
</dbReference>
<keyword evidence="3" id="KW-1185">Reference proteome</keyword>
<dbReference type="KEGG" id="rgu:A4W93_15815"/>
<keyword evidence="1" id="KW-0456">Lyase</keyword>
<keyword evidence="1" id="KW-0119">Carbohydrate metabolism</keyword>
<dbReference type="PANTHER" id="PTHR31683">
    <property type="entry name" value="PECTATE LYASE 18-RELATED"/>
    <property type="match status" value="1"/>
</dbReference>
<proteinExistence type="inferred from homology"/>
<dbReference type="InterPro" id="IPR011050">
    <property type="entry name" value="Pectin_lyase_fold/virulence"/>
</dbReference>
<dbReference type="GO" id="GO:0005576">
    <property type="term" value="C:extracellular region"/>
    <property type="evidence" value="ECO:0007669"/>
    <property type="project" value="UniProtKB-SubCell"/>
</dbReference>
<comment type="subcellular location">
    <subcellularLocation>
        <location evidence="1">Secreted</location>
    </subcellularLocation>
</comment>
<name>A0A1W6LAJ3_9BURK</name>
<dbReference type="AlphaFoldDB" id="A0A1W6LAJ3"/>
<evidence type="ECO:0000313" key="2">
    <source>
        <dbReference type="EMBL" id="ARN21246.1"/>
    </source>
</evidence>
<dbReference type="GO" id="GO:0030570">
    <property type="term" value="F:pectate lyase activity"/>
    <property type="evidence" value="ECO:0007669"/>
    <property type="project" value="InterPro"/>
</dbReference>
<dbReference type="GO" id="GO:0000272">
    <property type="term" value="P:polysaccharide catabolic process"/>
    <property type="evidence" value="ECO:0007669"/>
    <property type="project" value="UniProtKB-KW"/>
</dbReference>
<accession>A0A1W6LAJ3</accession>
<comment type="similarity">
    <text evidence="1">Belongs to the polysaccharide lyase 1 family.</text>
</comment>
<gene>
    <name evidence="2" type="ORF">A4W93_15815</name>
</gene>
<evidence type="ECO:0000313" key="3">
    <source>
        <dbReference type="Proteomes" id="UP000193427"/>
    </source>
</evidence>
<dbReference type="Proteomes" id="UP000193427">
    <property type="component" value="Chromosome"/>
</dbReference>
<dbReference type="SMART" id="SM00656">
    <property type="entry name" value="Amb_all"/>
    <property type="match status" value="1"/>
</dbReference>
<evidence type="ECO:0000256" key="1">
    <source>
        <dbReference type="RuleBase" id="RU361173"/>
    </source>
</evidence>
<reference evidence="2 3" key="1">
    <citation type="submission" date="2016-04" db="EMBL/GenBank/DDBJ databases">
        <title>Complete genome sequence of natural rubber-degrading, novel Gram-negative bacterium, Rhizobacter gummiphilus strain NS21.</title>
        <authorList>
            <person name="Tabata M."/>
            <person name="Kasai D."/>
            <person name="Fukuda M."/>
        </authorList>
    </citation>
    <scope>NUCLEOTIDE SEQUENCE [LARGE SCALE GENOMIC DNA]</scope>
    <source>
        <strain evidence="2 3">NS21</strain>
    </source>
</reference>
<sequence length="552" mass="58770">MSSLGADGWAAAAVGGGTFTVTGGDQQGTVVHIVENRAQLVRALYGRAVTDTLAQAPDNTPKLIYVKGRIDLNVDDANAPMTKEAYMALCGPTVTAYTSFAAFDADYKVAYNPNEWIKQSLEADGRPPALPQTAGDGSLTLEGQRACFGAQQAKRIALRVGSNTSIIGVGTDAGLTGGSLRLGDATLTTDVDAAGRMLVKDHIQAKNIVLRNLHLSDSYDLFPSWDPKDSFSIATADFGVGLCNRVYDAATNQGPHQCPSRKGGRWNSEYDLVSVFNAANVWIDGNTLDDGDRPDKLDPPVPGWAAPFNVPEQKVQHHDGLVDVTLFATHVTVSYNHFRNHDKTHLIGGIDVAGRYTDGTLALGYGPDKLALTLHHNRYENTVQRQPRVRFGKVHVYNNYSTGALKPTSGSTAVAPDYAWSVAWQIGTASKLYVENNVLEIAQNGNTKTAAQLTFGDSISSTVANQTKCTDAAYAAADCGTYFFETGTLLNDTALVEGDLLTAAQKKGTGSNAVVNKLDATYWVPSASYAYTAQPAAAVKAEVLAKAGVGKR</sequence>
<dbReference type="STRING" id="946333.A4W93_15815"/>
<dbReference type="Gene3D" id="2.160.20.10">
    <property type="entry name" value="Single-stranded right-handed beta-helix, Pectin lyase-like"/>
    <property type="match status" value="1"/>
</dbReference>
<dbReference type="PANTHER" id="PTHR31683:SF18">
    <property type="entry name" value="PECTATE LYASE 21-RELATED"/>
    <property type="match status" value="1"/>
</dbReference>
<dbReference type="Pfam" id="PF00544">
    <property type="entry name" value="Pectate_lyase_4"/>
    <property type="match status" value="1"/>
</dbReference>
<dbReference type="InterPro" id="IPR045032">
    <property type="entry name" value="PEL"/>
</dbReference>
<keyword evidence="1" id="KW-0624">Polysaccharide degradation</keyword>
<dbReference type="SUPFAM" id="SSF51126">
    <property type="entry name" value="Pectin lyase-like"/>
    <property type="match status" value="1"/>
</dbReference>
<organism evidence="2 3">
    <name type="scientific">Piscinibacter gummiphilus</name>
    <dbReference type="NCBI Taxonomy" id="946333"/>
    <lineage>
        <taxon>Bacteria</taxon>
        <taxon>Pseudomonadati</taxon>
        <taxon>Pseudomonadota</taxon>
        <taxon>Betaproteobacteria</taxon>
        <taxon>Burkholderiales</taxon>
        <taxon>Sphaerotilaceae</taxon>
        <taxon>Piscinibacter</taxon>
    </lineage>
</organism>
<keyword evidence="1" id="KW-0964">Secreted</keyword>
<protein>
    <submittedName>
        <fullName evidence="2">Uncharacterized protein</fullName>
    </submittedName>
</protein>
<dbReference type="EMBL" id="CP015118">
    <property type="protein sequence ID" value="ARN21246.1"/>
    <property type="molecule type" value="Genomic_DNA"/>
</dbReference>
<dbReference type="InterPro" id="IPR002022">
    <property type="entry name" value="Pec_lyase"/>
</dbReference>